<dbReference type="Proteomes" id="UP000027100">
    <property type="component" value="Unassembled WGS sequence"/>
</dbReference>
<feature type="transmembrane region" description="Helical" evidence="6">
    <location>
        <begin position="125"/>
        <end position="145"/>
    </location>
</feature>
<reference evidence="8 9" key="1">
    <citation type="journal article" date="2014" name="Antonie Van Leeuwenhoek">
        <title>Hyphomonas beringensis sp. nov. and Hyphomonas chukchiensis sp. nov., isolated from surface seawater of the Bering Sea and Chukchi Sea.</title>
        <authorList>
            <person name="Li C."/>
            <person name="Lai Q."/>
            <person name="Li G."/>
            <person name="Dong C."/>
            <person name="Wang J."/>
            <person name="Liao Y."/>
            <person name="Shao Z."/>
        </authorList>
    </citation>
    <scope>NUCLEOTIDE SEQUENCE [LARGE SCALE GENOMIC DNA]</scope>
    <source>
        <strain evidence="8 9">PS728</strain>
    </source>
</reference>
<dbReference type="InterPro" id="IPR042094">
    <property type="entry name" value="T2SS_GspF_sf"/>
</dbReference>
<gene>
    <name evidence="8" type="ORF">HPO_03254</name>
</gene>
<evidence type="ECO:0000256" key="6">
    <source>
        <dbReference type="SAM" id="Phobius"/>
    </source>
</evidence>
<dbReference type="Gene3D" id="1.20.81.30">
    <property type="entry name" value="Type II secretion system (T2SS), domain F"/>
    <property type="match status" value="1"/>
</dbReference>
<accession>A0A062VHC8</accession>
<feature type="transmembrane region" description="Helical" evidence="6">
    <location>
        <begin position="268"/>
        <end position="288"/>
    </location>
</feature>
<evidence type="ECO:0000256" key="4">
    <source>
        <dbReference type="ARBA" id="ARBA00022989"/>
    </source>
</evidence>
<keyword evidence="2" id="KW-1003">Cell membrane</keyword>
<dbReference type="PANTHER" id="PTHR35007:SF1">
    <property type="entry name" value="PILUS ASSEMBLY PROTEIN"/>
    <property type="match status" value="1"/>
</dbReference>
<evidence type="ECO:0000256" key="1">
    <source>
        <dbReference type="ARBA" id="ARBA00004651"/>
    </source>
</evidence>
<organism evidence="8 9">
    <name type="scientific">Hyphomonas polymorpha PS728</name>
    <dbReference type="NCBI Taxonomy" id="1280954"/>
    <lineage>
        <taxon>Bacteria</taxon>
        <taxon>Pseudomonadati</taxon>
        <taxon>Pseudomonadota</taxon>
        <taxon>Alphaproteobacteria</taxon>
        <taxon>Hyphomonadales</taxon>
        <taxon>Hyphomonadaceae</taxon>
        <taxon>Hyphomonas</taxon>
    </lineage>
</organism>
<dbReference type="STRING" id="1280954.HPO_03254"/>
<feature type="transmembrane region" description="Helical" evidence="6">
    <location>
        <begin position="100"/>
        <end position="119"/>
    </location>
</feature>
<dbReference type="InterPro" id="IPR018076">
    <property type="entry name" value="T2SS_GspF_dom"/>
</dbReference>
<feature type="transmembrane region" description="Helical" evidence="6">
    <location>
        <begin position="300"/>
        <end position="319"/>
    </location>
</feature>
<dbReference type="RefSeq" id="WP_233349286.1">
    <property type="nucleotide sequence ID" value="NZ_ARYM01000003.1"/>
</dbReference>
<sequence length="327" mass="35635">MFSLPDIANLDTRLVIPAIMAVGALVLAAQSVLSLISDVRTQQIVNRRLQFKERFATHNEAMVELRKSRGLDRDGNLTMSLHWLNRLIVRSGLKFQPARWAGMSLAGAVASGVAAFIYLGGLVAAIPVFLVVLIGAPIVVIRHIAGARAKKLATQLPDALQIVCRSLEAGHPVATAVSLVAREMPDPIGTEFGMTADEVSYGMSLTNAVQRMAERAGDPDVELFAATVRLQEKTGGNLTELLKSNTNTIRERQTMRLKVRAASSEGRVSAMILTSAPFIVMAAIHMLRPEFYGSVIHEPMIQYSFAGLLVWMGIGNLVMNRMINFKM</sequence>
<comment type="caution">
    <text evidence="8">The sequence shown here is derived from an EMBL/GenBank/DDBJ whole genome shotgun (WGS) entry which is preliminary data.</text>
</comment>
<name>A0A062VHC8_9PROT</name>
<dbReference type="eggNOG" id="COG4965">
    <property type="taxonomic scope" value="Bacteria"/>
</dbReference>
<dbReference type="GO" id="GO:0005886">
    <property type="term" value="C:plasma membrane"/>
    <property type="evidence" value="ECO:0007669"/>
    <property type="project" value="UniProtKB-SubCell"/>
</dbReference>
<comment type="subcellular location">
    <subcellularLocation>
        <location evidence="1">Cell membrane</location>
        <topology evidence="1">Multi-pass membrane protein</topology>
    </subcellularLocation>
</comment>
<keyword evidence="5 6" id="KW-0472">Membrane</keyword>
<evidence type="ECO:0000313" key="8">
    <source>
        <dbReference type="EMBL" id="KCZ99876.1"/>
    </source>
</evidence>
<dbReference type="PATRIC" id="fig|1280954.3.peg.664"/>
<evidence type="ECO:0000256" key="5">
    <source>
        <dbReference type="ARBA" id="ARBA00023136"/>
    </source>
</evidence>
<proteinExistence type="predicted"/>
<dbReference type="AlphaFoldDB" id="A0A062VHC8"/>
<protein>
    <submittedName>
        <fullName evidence="8">Putative Flp pilus assembly protein TadB</fullName>
    </submittedName>
</protein>
<keyword evidence="4 6" id="KW-1133">Transmembrane helix</keyword>
<dbReference type="EMBL" id="ARYM01000003">
    <property type="protein sequence ID" value="KCZ99876.1"/>
    <property type="molecule type" value="Genomic_DNA"/>
</dbReference>
<feature type="domain" description="Type II secretion system protein GspF" evidence="7">
    <location>
        <begin position="162"/>
        <end position="284"/>
    </location>
</feature>
<evidence type="ECO:0000256" key="3">
    <source>
        <dbReference type="ARBA" id="ARBA00022692"/>
    </source>
</evidence>
<keyword evidence="3 6" id="KW-0812">Transmembrane</keyword>
<evidence type="ECO:0000313" key="9">
    <source>
        <dbReference type="Proteomes" id="UP000027100"/>
    </source>
</evidence>
<keyword evidence="9" id="KW-1185">Reference proteome</keyword>
<evidence type="ECO:0000256" key="2">
    <source>
        <dbReference type="ARBA" id="ARBA00022475"/>
    </source>
</evidence>
<evidence type="ECO:0000259" key="7">
    <source>
        <dbReference type="Pfam" id="PF00482"/>
    </source>
</evidence>
<dbReference type="Pfam" id="PF00482">
    <property type="entry name" value="T2SSF"/>
    <property type="match status" value="1"/>
</dbReference>
<feature type="transmembrane region" description="Helical" evidence="6">
    <location>
        <begin position="14"/>
        <end position="36"/>
    </location>
</feature>
<dbReference type="PANTHER" id="PTHR35007">
    <property type="entry name" value="INTEGRAL MEMBRANE PROTEIN-RELATED"/>
    <property type="match status" value="1"/>
</dbReference>